<dbReference type="UniPathway" id="UPA00109">
    <property type="reaction ID" value="UER00181"/>
</dbReference>
<evidence type="ECO:0000313" key="10">
    <source>
        <dbReference type="EMBL" id="QDU24273.1"/>
    </source>
</evidence>
<dbReference type="GO" id="GO:0005829">
    <property type="term" value="C:cytosol"/>
    <property type="evidence" value="ECO:0007669"/>
    <property type="project" value="TreeGrafter"/>
</dbReference>
<evidence type="ECO:0000256" key="9">
    <source>
        <dbReference type="RuleBase" id="RU000612"/>
    </source>
</evidence>
<keyword evidence="6 9" id="KW-0324">Glycolysis</keyword>
<dbReference type="PROSITE" id="PS51463">
    <property type="entry name" value="P_GLUCOSE_ISOMERASE_3"/>
    <property type="match status" value="1"/>
</dbReference>
<dbReference type="InterPro" id="IPR035476">
    <property type="entry name" value="SIS_PGI_1"/>
</dbReference>
<evidence type="ECO:0000256" key="8">
    <source>
        <dbReference type="ARBA" id="ARBA00029321"/>
    </source>
</evidence>
<dbReference type="EMBL" id="CP036273">
    <property type="protein sequence ID" value="QDU24273.1"/>
    <property type="molecule type" value="Genomic_DNA"/>
</dbReference>
<name>A0A517Y391_9BACT</name>
<dbReference type="FunFam" id="3.40.50.10490:FF:000016">
    <property type="entry name" value="Glucose-6-phosphate isomerase"/>
    <property type="match status" value="1"/>
</dbReference>
<evidence type="ECO:0000256" key="2">
    <source>
        <dbReference type="ARBA" id="ARBA00006604"/>
    </source>
</evidence>
<evidence type="ECO:0000256" key="4">
    <source>
        <dbReference type="ARBA" id="ARBA00022432"/>
    </source>
</evidence>
<sequence length="501" mass="55111">MQLPDENITFEFGRLVTKPPEAWTPLAELQAQHFVSPDRLDALKPLLNQVRGRVAAERELNSVPAKDQPLQPGFINLPQQLLDGFRRKQDASDLGKVLRVANRLKENVDRVVVLGIGGSYLGAKALFDALCHAHHNEMPAKLRMGKPRVYFEGNALDNDALQELLELLENTCVDPDIAEERWGVVVVSKSGGTIETAAAFRALRAEAQKYYGPKDPILKQVVVPVTGPKGKLRDLCKADGYADDDILTIPDDVGGRFSVFTPVGLLPAAVMGLDVRALLLGAATMTKRFLEEPAEKNPVLQFAAVNYLLAEENKKTTRVMACWSKKLEAIGWWYDQLLSESLGKFGRGPTPLTAVYSRDLHSRGQQHQDGARDKTINNLVVRTPKHPPVQVGMADRNEDDLNQFSRKGYPDLLDAALKGTNEAYADAARPSADIVLPALSEHTVGQLMQMLMLATVVEGRLMGINPYGQPGVEAYKANMTRHLKAVPNLPKGEVRDQTKGV</sequence>
<evidence type="ECO:0000256" key="1">
    <source>
        <dbReference type="ARBA" id="ARBA00004926"/>
    </source>
</evidence>
<evidence type="ECO:0000256" key="5">
    <source>
        <dbReference type="ARBA" id="ARBA00022490"/>
    </source>
</evidence>
<dbReference type="PANTHER" id="PTHR11469">
    <property type="entry name" value="GLUCOSE-6-PHOSPHATE ISOMERASE"/>
    <property type="match status" value="1"/>
</dbReference>
<dbReference type="GO" id="GO:0004347">
    <property type="term" value="F:glucose-6-phosphate isomerase activity"/>
    <property type="evidence" value="ECO:0007669"/>
    <property type="project" value="UniProtKB-EC"/>
</dbReference>
<accession>A0A517Y391</accession>
<dbReference type="GO" id="GO:0051156">
    <property type="term" value="P:glucose 6-phosphate metabolic process"/>
    <property type="evidence" value="ECO:0007669"/>
    <property type="project" value="TreeGrafter"/>
</dbReference>
<dbReference type="SUPFAM" id="SSF53697">
    <property type="entry name" value="SIS domain"/>
    <property type="match status" value="1"/>
</dbReference>
<dbReference type="KEGG" id="uli:ETAA1_62870"/>
<dbReference type="RefSeq" id="WP_145244439.1">
    <property type="nucleotide sequence ID" value="NZ_CP036273.1"/>
</dbReference>
<comment type="pathway">
    <text evidence="1 9">Carbohydrate degradation; glycolysis; D-glyceraldehyde 3-phosphate and glycerone phosphate from D-glucose: step 2/4.</text>
</comment>
<dbReference type="PANTHER" id="PTHR11469:SF1">
    <property type="entry name" value="GLUCOSE-6-PHOSPHATE ISOMERASE"/>
    <property type="match status" value="1"/>
</dbReference>
<keyword evidence="7 9" id="KW-0413">Isomerase</keyword>
<keyword evidence="5" id="KW-0963">Cytoplasm</keyword>
<dbReference type="OrthoDB" id="140919at2"/>
<dbReference type="Pfam" id="PF00342">
    <property type="entry name" value="PGI"/>
    <property type="match status" value="2"/>
</dbReference>
<evidence type="ECO:0000256" key="6">
    <source>
        <dbReference type="ARBA" id="ARBA00023152"/>
    </source>
</evidence>
<reference evidence="10 11" key="1">
    <citation type="submission" date="2019-02" db="EMBL/GenBank/DDBJ databases">
        <title>Deep-cultivation of Planctomycetes and their phenomic and genomic characterization uncovers novel biology.</title>
        <authorList>
            <person name="Wiegand S."/>
            <person name="Jogler M."/>
            <person name="Boedeker C."/>
            <person name="Pinto D."/>
            <person name="Vollmers J."/>
            <person name="Rivas-Marin E."/>
            <person name="Kohn T."/>
            <person name="Peeters S.H."/>
            <person name="Heuer A."/>
            <person name="Rast P."/>
            <person name="Oberbeckmann S."/>
            <person name="Bunk B."/>
            <person name="Jeske O."/>
            <person name="Meyerdierks A."/>
            <person name="Storesund J.E."/>
            <person name="Kallscheuer N."/>
            <person name="Luecker S."/>
            <person name="Lage O.M."/>
            <person name="Pohl T."/>
            <person name="Merkel B.J."/>
            <person name="Hornburger P."/>
            <person name="Mueller R.-W."/>
            <person name="Bruemmer F."/>
            <person name="Labrenz M."/>
            <person name="Spormann A.M."/>
            <person name="Op den Camp H."/>
            <person name="Overmann J."/>
            <person name="Amann R."/>
            <person name="Jetten M.S.M."/>
            <person name="Mascher T."/>
            <person name="Medema M.H."/>
            <person name="Devos D.P."/>
            <person name="Kaster A.-K."/>
            <person name="Ovreas L."/>
            <person name="Rohde M."/>
            <person name="Galperin M.Y."/>
            <person name="Jogler C."/>
        </authorList>
    </citation>
    <scope>NUCLEOTIDE SEQUENCE [LARGE SCALE GENOMIC DNA]</scope>
    <source>
        <strain evidence="10 11">ETA_A1</strain>
    </source>
</reference>
<dbReference type="GO" id="GO:0006094">
    <property type="term" value="P:gluconeogenesis"/>
    <property type="evidence" value="ECO:0007669"/>
    <property type="project" value="UniProtKB-KW"/>
</dbReference>
<protein>
    <recommendedName>
        <fullName evidence="3 9">Glucose-6-phosphate isomerase</fullName>
        <ecNumber evidence="3 9">5.3.1.9</ecNumber>
    </recommendedName>
</protein>
<dbReference type="GO" id="GO:0097367">
    <property type="term" value="F:carbohydrate derivative binding"/>
    <property type="evidence" value="ECO:0007669"/>
    <property type="project" value="InterPro"/>
</dbReference>
<dbReference type="InterPro" id="IPR046348">
    <property type="entry name" value="SIS_dom_sf"/>
</dbReference>
<proteinExistence type="inferred from homology"/>
<evidence type="ECO:0000256" key="7">
    <source>
        <dbReference type="ARBA" id="ARBA00023235"/>
    </source>
</evidence>
<dbReference type="InterPro" id="IPR035482">
    <property type="entry name" value="SIS_PGI_2"/>
</dbReference>
<dbReference type="GO" id="GO:0048029">
    <property type="term" value="F:monosaccharide binding"/>
    <property type="evidence" value="ECO:0007669"/>
    <property type="project" value="TreeGrafter"/>
</dbReference>
<dbReference type="Proteomes" id="UP000319576">
    <property type="component" value="Chromosome"/>
</dbReference>
<dbReference type="EC" id="5.3.1.9" evidence="3 9"/>
<comment type="catalytic activity">
    <reaction evidence="8 9">
        <text>alpha-D-glucose 6-phosphate = beta-D-fructose 6-phosphate</text>
        <dbReference type="Rhea" id="RHEA:11816"/>
        <dbReference type="ChEBI" id="CHEBI:57634"/>
        <dbReference type="ChEBI" id="CHEBI:58225"/>
        <dbReference type="EC" id="5.3.1.9"/>
    </reaction>
</comment>
<comment type="similarity">
    <text evidence="2 9">Belongs to the GPI family.</text>
</comment>
<dbReference type="CDD" id="cd05015">
    <property type="entry name" value="SIS_PGI_1"/>
    <property type="match status" value="1"/>
</dbReference>
<dbReference type="AlphaFoldDB" id="A0A517Y391"/>
<dbReference type="PROSITE" id="PS00765">
    <property type="entry name" value="P_GLUCOSE_ISOMERASE_1"/>
    <property type="match status" value="1"/>
</dbReference>
<keyword evidence="11" id="KW-1185">Reference proteome</keyword>
<dbReference type="InterPro" id="IPR018189">
    <property type="entry name" value="Phosphoglucose_isomerase_CS"/>
</dbReference>
<dbReference type="GO" id="GO:0006096">
    <property type="term" value="P:glycolytic process"/>
    <property type="evidence" value="ECO:0007669"/>
    <property type="project" value="UniProtKB-UniPathway"/>
</dbReference>
<evidence type="ECO:0000256" key="3">
    <source>
        <dbReference type="ARBA" id="ARBA00011952"/>
    </source>
</evidence>
<organism evidence="10 11">
    <name type="scientific">Urbifossiella limnaea</name>
    <dbReference type="NCBI Taxonomy" id="2528023"/>
    <lineage>
        <taxon>Bacteria</taxon>
        <taxon>Pseudomonadati</taxon>
        <taxon>Planctomycetota</taxon>
        <taxon>Planctomycetia</taxon>
        <taxon>Gemmatales</taxon>
        <taxon>Gemmataceae</taxon>
        <taxon>Urbifossiella</taxon>
    </lineage>
</organism>
<keyword evidence="4 9" id="KW-0312">Gluconeogenesis</keyword>
<dbReference type="PRINTS" id="PR00662">
    <property type="entry name" value="G6PISOMERASE"/>
</dbReference>
<gene>
    <name evidence="10" type="primary">pgi_2</name>
    <name evidence="10" type="ORF">ETAA1_62870</name>
</gene>
<dbReference type="InterPro" id="IPR001672">
    <property type="entry name" value="G6P_Isomerase"/>
</dbReference>
<dbReference type="Gene3D" id="3.40.50.10490">
    <property type="entry name" value="Glucose-6-phosphate isomerase like protein, domain 1"/>
    <property type="match status" value="2"/>
</dbReference>
<dbReference type="CDD" id="cd05016">
    <property type="entry name" value="SIS_PGI_2"/>
    <property type="match status" value="1"/>
</dbReference>
<evidence type="ECO:0000313" key="11">
    <source>
        <dbReference type="Proteomes" id="UP000319576"/>
    </source>
</evidence>